<dbReference type="Proteomes" id="UP000604475">
    <property type="component" value="Unassembled WGS sequence"/>
</dbReference>
<dbReference type="PANTHER" id="PTHR35848">
    <property type="entry name" value="OXALATE-BINDING PROTEIN"/>
    <property type="match status" value="1"/>
</dbReference>
<accession>A0A937RH71</accession>
<keyword evidence="1" id="KW-0479">Metal-binding</keyword>
<proteinExistence type="predicted"/>
<comment type="caution">
    <text evidence="3">The sequence shown here is derived from an EMBL/GenBank/DDBJ whole genome shotgun (WGS) entry which is preliminary data.</text>
</comment>
<gene>
    <name evidence="3" type="ORF">I7412_24800</name>
</gene>
<dbReference type="InterPro" id="IPR014710">
    <property type="entry name" value="RmlC-like_jellyroll"/>
</dbReference>
<dbReference type="InterPro" id="IPR051610">
    <property type="entry name" value="GPI/OXD"/>
</dbReference>
<dbReference type="Pfam" id="PF07883">
    <property type="entry name" value="Cupin_2"/>
    <property type="match status" value="1"/>
</dbReference>
<dbReference type="InterPro" id="IPR011051">
    <property type="entry name" value="RmlC_Cupin_sf"/>
</dbReference>
<dbReference type="AlphaFoldDB" id="A0A937RH71"/>
<dbReference type="InterPro" id="IPR013096">
    <property type="entry name" value="Cupin_2"/>
</dbReference>
<dbReference type="PANTHER" id="PTHR35848:SF6">
    <property type="entry name" value="CUPIN TYPE-2 DOMAIN-CONTAINING PROTEIN"/>
    <property type="match status" value="1"/>
</dbReference>
<dbReference type="SUPFAM" id="SSF51182">
    <property type="entry name" value="RmlC-like cupins"/>
    <property type="match status" value="1"/>
</dbReference>
<keyword evidence="4" id="KW-1185">Reference proteome</keyword>
<name>A0A937RH71_9ACTN</name>
<organism evidence="3 4">
    <name type="scientific">Frankia nepalensis</name>
    <dbReference type="NCBI Taxonomy" id="1836974"/>
    <lineage>
        <taxon>Bacteria</taxon>
        <taxon>Bacillati</taxon>
        <taxon>Actinomycetota</taxon>
        <taxon>Actinomycetes</taxon>
        <taxon>Frankiales</taxon>
        <taxon>Frankiaceae</taxon>
        <taxon>Frankia</taxon>
    </lineage>
</organism>
<reference evidence="3" key="1">
    <citation type="submission" date="2020-12" db="EMBL/GenBank/DDBJ databases">
        <title>Genomic characterization of non-nitrogen-fixing Frankia strains.</title>
        <authorList>
            <person name="Carlos-Shanley C."/>
            <person name="Guerra T."/>
            <person name="Hahn D."/>
        </authorList>
    </citation>
    <scope>NUCLEOTIDE SEQUENCE</scope>
    <source>
        <strain evidence="3">CN6</strain>
    </source>
</reference>
<dbReference type="Gene3D" id="2.60.120.10">
    <property type="entry name" value="Jelly Rolls"/>
    <property type="match status" value="1"/>
</dbReference>
<evidence type="ECO:0000313" key="3">
    <source>
        <dbReference type="EMBL" id="MBL7630320.1"/>
    </source>
</evidence>
<evidence type="ECO:0000259" key="2">
    <source>
        <dbReference type="Pfam" id="PF07883"/>
    </source>
</evidence>
<feature type="domain" description="Cupin type-2" evidence="2">
    <location>
        <begin position="48"/>
        <end position="111"/>
    </location>
</feature>
<dbReference type="GO" id="GO:0046872">
    <property type="term" value="F:metal ion binding"/>
    <property type="evidence" value="ECO:0007669"/>
    <property type="project" value="UniProtKB-KW"/>
</dbReference>
<evidence type="ECO:0000256" key="1">
    <source>
        <dbReference type="ARBA" id="ARBA00022723"/>
    </source>
</evidence>
<evidence type="ECO:0000313" key="4">
    <source>
        <dbReference type="Proteomes" id="UP000604475"/>
    </source>
</evidence>
<protein>
    <submittedName>
        <fullName evidence="3">Cupin domain-containing protein</fullName>
    </submittedName>
</protein>
<dbReference type="EMBL" id="JAEACQ010000246">
    <property type="protein sequence ID" value="MBL7630320.1"/>
    <property type="molecule type" value="Genomic_DNA"/>
</dbReference>
<sequence length="149" mass="15299">MASPRVVGPPVVRPLGEVTAHRISPTDTVRLAVLSGPAQGSPTTVVFEVWEPGGSQPPNSHPASTETFVVLAGHGRAHSDGHTRPIGPGDVLVLPPGSVHRIVNTSDTERLYTITVMAPDDGFAALIERGPAVALDPADLAVLRGATGG</sequence>